<dbReference type="Pfam" id="PF01370">
    <property type="entry name" value="Epimerase"/>
    <property type="match status" value="1"/>
</dbReference>
<dbReference type="GO" id="GO:0016616">
    <property type="term" value="F:oxidoreductase activity, acting on the CH-OH group of donors, NAD or NADP as acceptor"/>
    <property type="evidence" value="ECO:0007669"/>
    <property type="project" value="TreeGrafter"/>
</dbReference>
<comment type="caution">
    <text evidence="4">The sequence shown here is derived from an EMBL/GenBank/DDBJ whole genome shotgun (WGS) entry which is preliminary data.</text>
</comment>
<keyword evidence="5" id="KW-1185">Reference proteome</keyword>
<reference evidence="5" key="1">
    <citation type="submission" date="2017-08" db="EMBL/GenBank/DDBJ databases">
        <authorList>
            <person name="Huang Z."/>
        </authorList>
    </citation>
    <scope>NUCLEOTIDE SEQUENCE [LARGE SCALE GENOMIC DNA]</scope>
    <source>
        <strain evidence="5">SA5d-4</strain>
    </source>
</reference>
<reference evidence="4 5" key="2">
    <citation type="submission" date="2017-09" db="EMBL/GenBank/DDBJ databases">
        <title>Bacillus patelloidae sp. nov., isolated from the intestinal tract of a marine limpet.</title>
        <authorList>
            <person name="Liu R."/>
            <person name="Dong C."/>
            <person name="Shao Z."/>
        </authorList>
    </citation>
    <scope>NUCLEOTIDE SEQUENCE [LARGE SCALE GENOMIC DNA]</scope>
    <source>
        <strain evidence="4 5">SA5d-4</strain>
    </source>
</reference>
<dbReference type="Gene3D" id="3.40.50.720">
    <property type="entry name" value="NAD(P)-binding Rossmann-like Domain"/>
    <property type="match status" value="1"/>
</dbReference>
<evidence type="ECO:0000259" key="3">
    <source>
        <dbReference type="Pfam" id="PF01370"/>
    </source>
</evidence>
<evidence type="ECO:0000313" key="5">
    <source>
        <dbReference type="Proteomes" id="UP000217083"/>
    </source>
</evidence>
<proteinExistence type="inferred from homology"/>
<dbReference type="SUPFAM" id="SSF51735">
    <property type="entry name" value="NAD(P)-binding Rossmann-fold domains"/>
    <property type="match status" value="1"/>
</dbReference>
<name>A0A263BSA9_9BACI</name>
<feature type="domain" description="NAD-dependent epimerase/dehydratase" evidence="3">
    <location>
        <begin position="3"/>
        <end position="172"/>
    </location>
</feature>
<evidence type="ECO:0000313" key="4">
    <source>
        <dbReference type="EMBL" id="OZM56603.1"/>
    </source>
</evidence>
<dbReference type="InterPro" id="IPR001509">
    <property type="entry name" value="Epimerase_deHydtase"/>
</dbReference>
<sequence length="253" mass="28678">MKVLVTGGFGWTARSIIEALHINNFEIVVFDISSKIPSYLNEITSNIITGNISTLEDVKRAMTGCDYVIHLAVAIGENDYKQPDVPFDVNVKGTYNILEIARELNVKKTIIMSEAPVHINFKEDKIFSQTDWQSSSGEDHLYDLTKRLQESIAKDFSETFGMNIIVLRPGHIVDGKEHIDPLGNSLEDLKYCKGGWVCRYDIAKACISALKMESPTTYNTFHLIGSYQAKKQFDISRTEEVLDMKFDNTFENY</sequence>
<dbReference type="Proteomes" id="UP000217083">
    <property type="component" value="Unassembled WGS sequence"/>
</dbReference>
<dbReference type="InterPro" id="IPR036291">
    <property type="entry name" value="NAD(P)-bd_dom_sf"/>
</dbReference>
<dbReference type="InterPro" id="IPR050425">
    <property type="entry name" value="NAD(P)_dehydrat-like"/>
</dbReference>
<dbReference type="EMBL" id="NPIA01000005">
    <property type="protein sequence ID" value="OZM56603.1"/>
    <property type="molecule type" value="Genomic_DNA"/>
</dbReference>
<organism evidence="4 5">
    <name type="scientific">Lottiidibacillus patelloidae</name>
    <dbReference type="NCBI Taxonomy" id="2670334"/>
    <lineage>
        <taxon>Bacteria</taxon>
        <taxon>Bacillati</taxon>
        <taxon>Bacillota</taxon>
        <taxon>Bacilli</taxon>
        <taxon>Bacillales</taxon>
        <taxon>Bacillaceae</taxon>
        <taxon>Lottiidibacillus</taxon>
    </lineage>
</organism>
<keyword evidence="1" id="KW-0560">Oxidoreductase</keyword>
<accession>A0A263BSA9</accession>
<dbReference type="RefSeq" id="WP_094924861.1">
    <property type="nucleotide sequence ID" value="NZ_NPIA01000005.1"/>
</dbReference>
<dbReference type="PANTHER" id="PTHR10366:SF564">
    <property type="entry name" value="STEROL-4-ALPHA-CARBOXYLATE 3-DEHYDROGENASE, DECARBOXYLATING"/>
    <property type="match status" value="1"/>
</dbReference>
<dbReference type="PANTHER" id="PTHR10366">
    <property type="entry name" value="NAD DEPENDENT EPIMERASE/DEHYDRATASE"/>
    <property type="match status" value="1"/>
</dbReference>
<protein>
    <recommendedName>
        <fullName evidence="3">NAD-dependent epimerase/dehydratase domain-containing protein</fullName>
    </recommendedName>
</protein>
<comment type="similarity">
    <text evidence="2">Belongs to the NAD(P)-dependent epimerase/dehydratase family. Dihydroflavonol-4-reductase subfamily.</text>
</comment>
<gene>
    <name evidence="4" type="ORF">CIB95_10280</name>
</gene>
<dbReference type="AlphaFoldDB" id="A0A263BSA9"/>
<evidence type="ECO:0000256" key="2">
    <source>
        <dbReference type="ARBA" id="ARBA00023445"/>
    </source>
</evidence>
<evidence type="ECO:0000256" key="1">
    <source>
        <dbReference type="ARBA" id="ARBA00023002"/>
    </source>
</evidence>